<dbReference type="SUPFAM" id="SSF51338">
    <property type="entry name" value="Composite domain of metallo-dependent hydrolases"/>
    <property type="match status" value="1"/>
</dbReference>
<dbReference type="RefSeq" id="WP_173638848.1">
    <property type="nucleotide sequence ID" value="NZ_CP088282.1"/>
</dbReference>
<dbReference type="SUPFAM" id="SSF51556">
    <property type="entry name" value="Metallo-dependent hydrolases"/>
    <property type="match status" value="1"/>
</dbReference>
<evidence type="ECO:0000259" key="2">
    <source>
        <dbReference type="Pfam" id="PF07969"/>
    </source>
</evidence>
<dbReference type="InterPro" id="IPR023100">
    <property type="entry name" value="D-aminoacylase_insert_dom_sf"/>
</dbReference>
<feature type="domain" description="Amidohydrolase 3" evidence="2">
    <location>
        <begin position="335"/>
        <end position="464"/>
    </location>
</feature>
<dbReference type="PANTHER" id="PTHR11113">
    <property type="entry name" value="N-ACETYLGLUCOSAMINE-6-PHOSPHATE DEACETYLASE"/>
    <property type="match status" value="1"/>
</dbReference>
<name>A0ABS3MGF0_9BRAD</name>
<reference evidence="3" key="1">
    <citation type="journal article" date="2021" name="Int. J. Syst. Evol. Microbiol.">
        <title>Bradyrhizobium septentrionale sp. nov. (sv. septentrionale) and Bradyrhizobium quebecense sp. nov. (sv. septentrionale) associated with legumes native to Canada possess rearranged symbiosis genes and numerous insertion sequences.</title>
        <authorList>
            <person name="Bromfield E.S.P."/>
            <person name="Cloutier S."/>
        </authorList>
    </citation>
    <scope>NUCLEOTIDE SEQUENCE</scope>
    <source>
        <strain evidence="3">12S5</strain>
    </source>
</reference>
<dbReference type="Gene3D" id="2.30.40.10">
    <property type="entry name" value="Urease, subunit C, domain 1"/>
    <property type="match status" value="1"/>
</dbReference>
<dbReference type="Gene3D" id="3.30.1490.130">
    <property type="entry name" value="D-aminoacylase. Domain 3"/>
    <property type="match status" value="1"/>
</dbReference>
<evidence type="ECO:0000313" key="4">
    <source>
        <dbReference type="Proteomes" id="UP000692816"/>
    </source>
</evidence>
<keyword evidence="4" id="KW-1185">Reference proteome</keyword>
<accession>A0ABS3MGF0</accession>
<proteinExistence type="predicted"/>
<protein>
    <submittedName>
        <fullName evidence="3">D-aminoacylase</fullName>
    </submittedName>
</protein>
<feature type="domain" description="Amidohydrolase 3" evidence="2">
    <location>
        <begin position="50"/>
        <end position="289"/>
    </location>
</feature>
<gene>
    <name evidence="3" type="ORF">J4P68_13545</name>
</gene>
<dbReference type="CDD" id="cd01297">
    <property type="entry name" value="D-aminoacylase"/>
    <property type="match status" value="1"/>
</dbReference>
<keyword evidence="1" id="KW-0378">Hydrolase</keyword>
<organism evidence="3 4">
    <name type="scientific">Bradyrhizobium quebecense</name>
    <dbReference type="NCBI Taxonomy" id="2748629"/>
    <lineage>
        <taxon>Bacteria</taxon>
        <taxon>Pseudomonadati</taxon>
        <taxon>Pseudomonadota</taxon>
        <taxon>Alphaproteobacteria</taxon>
        <taxon>Hyphomicrobiales</taxon>
        <taxon>Nitrobacteraceae</taxon>
        <taxon>Bradyrhizobium</taxon>
    </lineage>
</organism>
<dbReference type="Pfam" id="PF07969">
    <property type="entry name" value="Amidohydro_3"/>
    <property type="match status" value="2"/>
</dbReference>
<dbReference type="Proteomes" id="UP000692816">
    <property type="component" value="Unassembled WGS sequence"/>
</dbReference>
<dbReference type="InterPro" id="IPR032466">
    <property type="entry name" value="Metal_Hydrolase"/>
</dbReference>
<evidence type="ECO:0000313" key="3">
    <source>
        <dbReference type="EMBL" id="MBO1430461.1"/>
    </source>
</evidence>
<dbReference type="EMBL" id="JAGEPA010000001">
    <property type="protein sequence ID" value="MBO1430461.1"/>
    <property type="molecule type" value="Genomic_DNA"/>
</dbReference>
<dbReference type="InterPro" id="IPR011059">
    <property type="entry name" value="Metal-dep_hydrolase_composite"/>
</dbReference>
<dbReference type="Gene3D" id="3.20.20.140">
    <property type="entry name" value="Metal-dependent hydrolases"/>
    <property type="match status" value="1"/>
</dbReference>
<evidence type="ECO:0000256" key="1">
    <source>
        <dbReference type="ARBA" id="ARBA00022801"/>
    </source>
</evidence>
<dbReference type="InterPro" id="IPR013108">
    <property type="entry name" value="Amidohydro_3"/>
</dbReference>
<sequence length="487" mass="51986">MATSETTCDLVFREATVIDGSGAPRFVADVAVKSDRIVAIGDLAGVAAREVVEARGRVLAPGFIDTHSHDDNAVLATPGMEIKVSQGVTSVVNGNCGVSLAPLVVDSLPPPPVSTLGEAKDFAFPTMAAYLDRLMAWPPAVNTASLVGHSTLRVGAMRDLNREANADELAVMRERLREAMAAGAIGFSSGVFYPPSQAATIAETTELARVAAEAGGIYTSHVRDETDGVVTSLQEAITVGSVAGAPVVISHHKVAGMKNFGRSRETLALLDKANETHEVGFDAYPYTAASSWLTPDYLSLCSRVTVTWSKPFPEMKGRDIAAIAREWGCDDKEAASRLQPGGAVYFLMDEADVRRVVSHHRAMIGSDGLPNDMHPHPRLWGTFPRVLGHYVRDEKLFDLEEAVRRMTGLPAATFGFADRGAVKCGAFADLVLFDPDTVIDAATFEQPVQTAHGIELVLVNGVPVWRDGASTGARPGRVLRRQSMRAA</sequence>
<comment type="caution">
    <text evidence="3">The sequence shown here is derived from an EMBL/GenBank/DDBJ whole genome shotgun (WGS) entry which is preliminary data.</text>
</comment>